<gene>
    <name evidence="1" type="ORF">AVEN_155297_1</name>
</gene>
<dbReference type="EMBL" id="BGPR01000311">
    <property type="protein sequence ID" value="GBM12298.1"/>
    <property type="molecule type" value="Genomic_DNA"/>
</dbReference>
<name>A0A4Y2D8J1_ARAVE</name>
<sequence>MCRLPKTVHPVRSVVAVWHSSGQSNFYRSRACLQKVISGRGLNSRLPRAKMHLAFALPYRTVARWTKAVWAGRKETADLHRTCRQSIPQHQIGIVSGLLPIHCLWNVRE</sequence>
<dbReference type="OrthoDB" id="6432475at2759"/>
<reference evidence="1 2" key="1">
    <citation type="journal article" date="2019" name="Sci. Rep.">
        <title>Orb-weaving spider Araneus ventricosus genome elucidates the spidroin gene catalogue.</title>
        <authorList>
            <person name="Kono N."/>
            <person name="Nakamura H."/>
            <person name="Ohtoshi R."/>
            <person name="Moran D.A.P."/>
            <person name="Shinohara A."/>
            <person name="Yoshida Y."/>
            <person name="Fujiwara M."/>
            <person name="Mori M."/>
            <person name="Tomita M."/>
            <person name="Arakawa K."/>
        </authorList>
    </citation>
    <scope>NUCLEOTIDE SEQUENCE [LARGE SCALE GENOMIC DNA]</scope>
</reference>
<accession>A0A4Y2D8J1</accession>
<dbReference type="AlphaFoldDB" id="A0A4Y2D8J1"/>
<protein>
    <submittedName>
        <fullName evidence="1">Uncharacterized protein</fullName>
    </submittedName>
</protein>
<evidence type="ECO:0000313" key="1">
    <source>
        <dbReference type="EMBL" id="GBM12298.1"/>
    </source>
</evidence>
<proteinExistence type="predicted"/>
<organism evidence="1 2">
    <name type="scientific">Araneus ventricosus</name>
    <name type="common">Orbweaver spider</name>
    <name type="synonym">Epeira ventricosa</name>
    <dbReference type="NCBI Taxonomy" id="182803"/>
    <lineage>
        <taxon>Eukaryota</taxon>
        <taxon>Metazoa</taxon>
        <taxon>Ecdysozoa</taxon>
        <taxon>Arthropoda</taxon>
        <taxon>Chelicerata</taxon>
        <taxon>Arachnida</taxon>
        <taxon>Araneae</taxon>
        <taxon>Araneomorphae</taxon>
        <taxon>Entelegynae</taxon>
        <taxon>Araneoidea</taxon>
        <taxon>Araneidae</taxon>
        <taxon>Araneus</taxon>
    </lineage>
</organism>
<comment type="caution">
    <text evidence="1">The sequence shown here is derived from an EMBL/GenBank/DDBJ whole genome shotgun (WGS) entry which is preliminary data.</text>
</comment>
<dbReference type="Proteomes" id="UP000499080">
    <property type="component" value="Unassembled WGS sequence"/>
</dbReference>
<keyword evidence="2" id="KW-1185">Reference proteome</keyword>
<evidence type="ECO:0000313" key="2">
    <source>
        <dbReference type="Proteomes" id="UP000499080"/>
    </source>
</evidence>